<dbReference type="RefSeq" id="WP_317642431.1">
    <property type="nucleotide sequence ID" value="NZ_AP026800.1"/>
</dbReference>
<evidence type="ECO:0000313" key="5">
    <source>
        <dbReference type="Proteomes" id="UP001321748"/>
    </source>
</evidence>
<feature type="domain" description="LytR/CpsA/Psr regulator C-terminal" evidence="3">
    <location>
        <begin position="127"/>
        <end position="207"/>
    </location>
</feature>
<dbReference type="InterPro" id="IPR027381">
    <property type="entry name" value="LytR/CpsA/Psr_C"/>
</dbReference>
<feature type="compositionally biased region" description="Polar residues" evidence="1">
    <location>
        <begin position="101"/>
        <end position="112"/>
    </location>
</feature>
<keyword evidence="2" id="KW-0812">Transmembrane</keyword>
<dbReference type="Pfam" id="PF13399">
    <property type="entry name" value="LytR_C"/>
    <property type="match status" value="1"/>
</dbReference>
<reference evidence="4 5" key="1">
    <citation type="journal article" date="2023" name="Microbiol. Spectr.">
        <title>Symbiosis of Carpenter Bees with Uncharacterized Lactic Acid Bacteria Showing NAD Auxotrophy.</title>
        <authorList>
            <person name="Kawasaki S."/>
            <person name="Ozawa K."/>
            <person name="Mori T."/>
            <person name="Yamamoto A."/>
            <person name="Ito M."/>
            <person name="Ohkuma M."/>
            <person name="Sakamoto M."/>
            <person name="Matsutani M."/>
        </authorList>
    </citation>
    <scope>NUCLEOTIDE SEQUENCE [LARGE SCALE GENOMIC DNA]</scope>
    <source>
        <strain evidence="4 5">KimH</strain>
    </source>
</reference>
<sequence length="209" mass="21507">MASNRDENGYQPYTPDAFDDPPEGPVGVHRGPRSLAVRTVPFVAIIILAILCGIGAWTVLSGSKLPWQHSQTSTSQASQQQTAHQKSSTSNNTDSSKPKESQTAQPSTSAGESEQAAPAPAANKAAAVKVVNGTSTAGYAASKKQVLESAGYTNVTAANPAGQLPQASVVWYQSESDKVTAEEVAKTLGIASVEQSADAGTGIVAVLLN</sequence>
<accession>A0ABN6SJS6</accession>
<keyword evidence="5" id="KW-1185">Reference proteome</keyword>
<evidence type="ECO:0000256" key="1">
    <source>
        <dbReference type="SAM" id="MobiDB-lite"/>
    </source>
</evidence>
<feature type="compositionally biased region" description="Low complexity" evidence="1">
    <location>
        <begin position="71"/>
        <end position="95"/>
    </location>
</feature>
<dbReference type="EMBL" id="AP026800">
    <property type="protein sequence ID" value="BDR54925.1"/>
    <property type="molecule type" value="Genomic_DNA"/>
</dbReference>
<name>A0ABN6SJS6_9BIFI</name>
<feature type="transmembrane region" description="Helical" evidence="2">
    <location>
        <begin position="40"/>
        <end position="60"/>
    </location>
</feature>
<keyword evidence="2" id="KW-0472">Membrane</keyword>
<evidence type="ECO:0000259" key="3">
    <source>
        <dbReference type="Pfam" id="PF13399"/>
    </source>
</evidence>
<dbReference type="Proteomes" id="UP001321748">
    <property type="component" value="Chromosome"/>
</dbReference>
<gene>
    <name evidence="4" type="ORF">KIMH_10360</name>
</gene>
<protein>
    <submittedName>
        <fullName evidence="4">Transcription initiation factor IIF</fullName>
    </submittedName>
</protein>
<feature type="region of interest" description="Disordered" evidence="1">
    <location>
        <begin position="71"/>
        <end position="121"/>
    </location>
</feature>
<evidence type="ECO:0000313" key="4">
    <source>
        <dbReference type="EMBL" id="BDR54925.1"/>
    </source>
</evidence>
<dbReference type="Gene3D" id="3.30.70.2390">
    <property type="match status" value="1"/>
</dbReference>
<keyword evidence="2" id="KW-1133">Transmembrane helix</keyword>
<proteinExistence type="predicted"/>
<organism evidence="4 5">
    <name type="scientific">Bombiscardovia apis</name>
    <dbReference type="NCBI Taxonomy" id="2932182"/>
    <lineage>
        <taxon>Bacteria</taxon>
        <taxon>Bacillati</taxon>
        <taxon>Actinomycetota</taxon>
        <taxon>Actinomycetes</taxon>
        <taxon>Bifidobacteriales</taxon>
        <taxon>Bifidobacteriaceae</taxon>
        <taxon>Bombiscardovia</taxon>
    </lineage>
</organism>
<feature type="region of interest" description="Disordered" evidence="1">
    <location>
        <begin position="1"/>
        <end position="27"/>
    </location>
</feature>
<evidence type="ECO:0000256" key="2">
    <source>
        <dbReference type="SAM" id="Phobius"/>
    </source>
</evidence>